<evidence type="ECO:0000313" key="2">
    <source>
        <dbReference type="Proteomes" id="UP000238882"/>
    </source>
</evidence>
<dbReference type="PROSITE" id="PS51257">
    <property type="entry name" value="PROKAR_LIPOPROTEIN"/>
    <property type="match status" value="1"/>
</dbReference>
<dbReference type="EMBL" id="MSCN01000001">
    <property type="protein sequence ID" value="PQJ78747.1"/>
    <property type="molecule type" value="Genomic_DNA"/>
</dbReference>
<organism evidence="1 2">
    <name type="scientific">Polaribacter porphyrae</name>
    <dbReference type="NCBI Taxonomy" id="1137780"/>
    <lineage>
        <taxon>Bacteria</taxon>
        <taxon>Pseudomonadati</taxon>
        <taxon>Bacteroidota</taxon>
        <taxon>Flavobacteriia</taxon>
        <taxon>Flavobacteriales</taxon>
        <taxon>Flavobacteriaceae</taxon>
    </lineage>
</organism>
<reference evidence="1 2" key="1">
    <citation type="submission" date="2016-12" db="EMBL/GenBank/DDBJ databases">
        <title>Trade-off between light-utilization and light-protection in marine flavobacteria.</title>
        <authorList>
            <person name="Kumagai Y."/>
            <person name="Yoshizawa S."/>
            <person name="Kogure K."/>
            <person name="Iwasaki W."/>
        </authorList>
    </citation>
    <scope>NUCLEOTIDE SEQUENCE [LARGE SCALE GENOMIC DNA]</scope>
    <source>
        <strain evidence="1 2">NBRC 108759</strain>
    </source>
</reference>
<name>A0A2S7WMA1_9FLAO</name>
<evidence type="ECO:0000313" key="1">
    <source>
        <dbReference type="EMBL" id="PQJ78747.1"/>
    </source>
</evidence>
<accession>A0A2S7WMA1</accession>
<dbReference type="RefSeq" id="WP_105015342.1">
    <property type="nucleotide sequence ID" value="NZ_MSCN01000001.1"/>
</dbReference>
<dbReference type="Proteomes" id="UP000238882">
    <property type="component" value="Unassembled WGS sequence"/>
</dbReference>
<dbReference type="AlphaFoldDB" id="A0A2S7WMA1"/>
<keyword evidence="2" id="KW-1185">Reference proteome</keyword>
<dbReference type="OrthoDB" id="9785180at2"/>
<gene>
    <name evidence="1" type="ORF">BTO18_05910</name>
</gene>
<evidence type="ECO:0008006" key="3">
    <source>
        <dbReference type="Google" id="ProtNLM"/>
    </source>
</evidence>
<protein>
    <recommendedName>
        <fullName evidence="3">Peptidylprolyl isomerase</fullName>
    </recommendedName>
</protein>
<comment type="caution">
    <text evidence="1">The sequence shown here is derived from an EMBL/GenBank/DDBJ whole genome shotgun (WGS) entry which is preliminary data.</text>
</comment>
<sequence length="282" mass="33507">MKNVAIFSIFIFLLFSCDYITVQEKEKKTSEIIAIVNTQKLFKEDIAKILPNNISREDSIVLVRSYINDWAIKQLLLKKAEKNSSLENLNEIEALVRDYKESLLINNYKETLIKQQLDTIITQEEIEKYYSENKNNFRLNEELLKIKFLHFDNNIINKKELTDLFTSDDIEDLEELEKQQLSFKFYQFNDSIWSRLDKVMLKLPFSKDILLKKTKLLKKEDSLGLYLVAINDVLVRNDIAPKSYIQPTIKQMILHKRKIELIREIEKILIRDATKNNNFKIY</sequence>
<proteinExistence type="predicted"/>